<accession>A0ABR0UDG3</accession>
<dbReference type="EMBL" id="JABTTQ020003055">
    <property type="protein sequence ID" value="KAK6120559.1"/>
    <property type="molecule type" value="Genomic_DNA"/>
</dbReference>
<sequence>MSPICISIGLVLLCYSLHACNARSFGVVHKDSAKDQFQFSTGKKNEQKLNPSSVSVKPDRKYSVADAPGEANMENRFKPEKKANSEYNEPGKHFQDGIKGSVSRKSWKVGHRKRSGNQEAGFNLDYLPPRTHPPVHN</sequence>
<feature type="region of interest" description="Disordered" evidence="1">
    <location>
        <begin position="39"/>
        <end position="137"/>
    </location>
</feature>
<dbReference type="InterPro" id="IPR053313">
    <property type="entry name" value="RGF"/>
</dbReference>
<organism evidence="3 4">
    <name type="scientific">Rehmannia glutinosa</name>
    <name type="common">Chinese foxglove</name>
    <dbReference type="NCBI Taxonomy" id="99300"/>
    <lineage>
        <taxon>Eukaryota</taxon>
        <taxon>Viridiplantae</taxon>
        <taxon>Streptophyta</taxon>
        <taxon>Embryophyta</taxon>
        <taxon>Tracheophyta</taxon>
        <taxon>Spermatophyta</taxon>
        <taxon>Magnoliopsida</taxon>
        <taxon>eudicotyledons</taxon>
        <taxon>Gunneridae</taxon>
        <taxon>Pentapetalae</taxon>
        <taxon>asterids</taxon>
        <taxon>lamiids</taxon>
        <taxon>Lamiales</taxon>
        <taxon>Orobanchaceae</taxon>
        <taxon>Rehmannieae</taxon>
        <taxon>Rehmannia</taxon>
    </lineage>
</organism>
<dbReference type="PANTHER" id="PTHR34961:SF1">
    <property type="entry name" value="ROOT MERISTEM GROWTH FACTOR 10"/>
    <property type="match status" value="1"/>
</dbReference>
<proteinExistence type="predicted"/>
<dbReference type="PANTHER" id="PTHR34961">
    <property type="entry name" value="TRANSMEMBRANE PROTEIN"/>
    <property type="match status" value="1"/>
</dbReference>
<feature type="chain" id="PRO_5045869367" evidence="2">
    <location>
        <begin position="23"/>
        <end position="137"/>
    </location>
</feature>
<gene>
    <name evidence="3" type="ORF">DH2020_045690</name>
</gene>
<evidence type="ECO:0000313" key="3">
    <source>
        <dbReference type="EMBL" id="KAK6120559.1"/>
    </source>
</evidence>
<comment type="caution">
    <text evidence="3">The sequence shown here is derived from an EMBL/GenBank/DDBJ whole genome shotgun (WGS) entry which is preliminary data.</text>
</comment>
<feature type="signal peptide" evidence="2">
    <location>
        <begin position="1"/>
        <end position="22"/>
    </location>
</feature>
<evidence type="ECO:0000256" key="2">
    <source>
        <dbReference type="SAM" id="SignalP"/>
    </source>
</evidence>
<evidence type="ECO:0000256" key="1">
    <source>
        <dbReference type="SAM" id="MobiDB-lite"/>
    </source>
</evidence>
<evidence type="ECO:0000313" key="4">
    <source>
        <dbReference type="Proteomes" id="UP001318860"/>
    </source>
</evidence>
<name>A0ABR0UDG3_REHGL</name>
<dbReference type="Proteomes" id="UP001318860">
    <property type="component" value="Unassembled WGS sequence"/>
</dbReference>
<feature type="compositionally biased region" description="Basic and acidic residues" evidence="1">
    <location>
        <begin position="73"/>
        <end position="96"/>
    </location>
</feature>
<feature type="compositionally biased region" description="Polar residues" evidence="1">
    <location>
        <begin position="39"/>
        <end position="55"/>
    </location>
</feature>
<reference evidence="3 4" key="1">
    <citation type="journal article" date="2021" name="Comput. Struct. Biotechnol. J.">
        <title>De novo genome assembly of the potent medicinal plant Rehmannia glutinosa using nanopore technology.</title>
        <authorList>
            <person name="Ma L."/>
            <person name="Dong C."/>
            <person name="Song C."/>
            <person name="Wang X."/>
            <person name="Zheng X."/>
            <person name="Niu Y."/>
            <person name="Chen S."/>
            <person name="Feng W."/>
        </authorList>
    </citation>
    <scope>NUCLEOTIDE SEQUENCE [LARGE SCALE GENOMIC DNA]</scope>
    <source>
        <strain evidence="3">DH-2019</strain>
    </source>
</reference>
<keyword evidence="4" id="KW-1185">Reference proteome</keyword>
<feature type="compositionally biased region" description="Basic residues" evidence="1">
    <location>
        <begin position="105"/>
        <end position="115"/>
    </location>
</feature>
<protein>
    <submittedName>
        <fullName evidence="3">Uncharacterized protein</fullName>
    </submittedName>
</protein>
<keyword evidence="2" id="KW-0732">Signal</keyword>